<evidence type="ECO:0008006" key="3">
    <source>
        <dbReference type="Google" id="ProtNLM"/>
    </source>
</evidence>
<name>A0A1Y1XSE0_9FUNG</name>
<protein>
    <recommendedName>
        <fullName evidence="3">Tubby C-terminal domain-containing protein</fullName>
    </recommendedName>
</protein>
<evidence type="ECO:0000313" key="1">
    <source>
        <dbReference type="EMBL" id="ORX88224.1"/>
    </source>
</evidence>
<evidence type="ECO:0000313" key="2">
    <source>
        <dbReference type="Proteomes" id="UP000193944"/>
    </source>
</evidence>
<gene>
    <name evidence="1" type="ORF">BCR32DRAFT_288740</name>
</gene>
<reference evidence="1 2" key="2">
    <citation type="submission" date="2016-08" db="EMBL/GenBank/DDBJ databases">
        <title>Pervasive Adenine N6-methylation of Active Genes in Fungi.</title>
        <authorList>
            <consortium name="DOE Joint Genome Institute"/>
            <person name="Mondo S.J."/>
            <person name="Dannebaum R.O."/>
            <person name="Kuo R.C."/>
            <person name="Labutti K."/>
            <person name="Haridas S."/>
            <person name="Kuo A."/>
            <person name="Salamov A."/>
            <person name="Ahrendt S.R."/>
            <person name="Lipzen A."/>
            <person name="Sullivan W."/>
            <person name="Andreopoulos W.B."/>
            <person name="Clum A."/>
            <person name="Lindquist E."/>
            <person name="Daum C."/>
            <person name="Ramamoorthy G.K."/>
            <person name="Gryganskyi A."/>
            <person name="Culley D."/>
            <person name="Magnuson J.K."/>
            <person name="James T.Y."/>
            <person name="O'Malley M.A."/>
            <person name="Stajich J.E."/>
            <person name="Spatafora J.W."/>
            <person name="Visel A."/>
            <person name="Grigoriev I.V."/>
        </authorList>
    </citation>
    <scope>NUCLEOTIDE SEQUENCE [LARGE SCALE GENOMIC DNA]</scope>
    <source>
        <strain evidence="1 2">S4</strain>
    </source>
</reference>
<dbReference type="EMBL" id="MCFG01000001">
    <property type="protein sequence ID" value="ORX88224.1"/>
    <property type="molecule type" value="Genomic_DNA"/>
</dbReference>
<accession>A0A1Y1XSE0</accession>
<comment type="caution">
    <text evidence="1">The sequence shown here is derived from an EMBL/GenBank/DDBJ whole genome shotgun (WGS) entry which is preliminary data.</text>
</comment>
<organism evidence="1 2">
    <name type="scientific">Anaeromyces robustus</name>
    <dbReference type="NCBI Taxonomy" id="1754192"/>
    <lineage>
        <taxon>Eukaryota</taxon>
        <taxon>Fungi</taxon>
        <taxon>Fungi incertae sedis</taxon>
        <taxon>Chytridiomycota</taxon>
        <taxon>Chytridiomycota incertae sedis</taxon>
        <taxon>Neocallimastigomycetes</taxon>
        <taxon>Neocallimastigales</taxon>
        <taxon>Neocallimastigaceae</taxon>
        <taxon>Anaeromyces</taxon>
    </lineage>
</organism>
<keyword evidence="2" id="KW-1185">Reference proteome</keyword>
<reference evidence="1 2" key="1">
    <citation type="submission" date="2016-08" db="EMBL/GenBank/DDBJ databases">
        <title>A Parts List for Fungal Cellulosomes Revealed by Comparative Genomics.</title>
        <authorList>
            <consortium name="DOE Joint Genome Institute"/>
            <person name="Haitjema C.H."/>
            <person name="Gilmore S.P."/>
            <person name="Henske J.K."/>
            <person name="Solomon K.V."/>
            <person name="De Groot R."/>
            <person name="Kuo A."/>
            <person name="Mondo S.J."/>
            <person name="Salamov A.A."/>
            <person name="Labutti K."/>
            <person name="Zhao Z."/>
            <person name="Chiniquy J."/>
            <person name="Barry K."/>
            <person name="Brewer H.M."/>
            <person name="Purvine S.O."/>
            <person name="Wright A.T."/>
            <person name="Boxma B."/>
            <person name="Van Alen T."/>
            <person name="Hackstein J.H."/>
            <person name="Baker S.E."/>
            <person name="Grigoriev I.V."/>
            <person name="O'Malley M.A."/>
        </authorList>
    </citation>
    <scope>NUCLEOTIDE SEQUENCE [LARGE SCALE GENOMIC DNA]</scope>
    <source>
        <strain evidence="1 2">S4</strain>
    </source>
</reference>
<proteinExistence type="predicted"/>
<dbReference type="AlphaFoldDB" id="A0A1Y1XSE0"/>
<dbReference type="Proteomes" id="UP000193944">
    <property type="component" value="Unassembled WGS sequence"/>
</dbReference>
<sequence>MTYQYDTKANIKTIQIPSQNFSFLNNEITIPNILLFSKKSQLLKEKFNLIDKNTNKIIFSCSAKTIADKFKLSDKNNNKIYEFELEKKKSCIFDLKFIDIKTGNKKEAHIELEKSNGKIFKITFINNLTEGEELLYVYSNNLAVFIYYGGKENEGGCLIAKAIGTYKNVLHPEYTFELASNNIDKSFILMILISILHYTERKK</sequence>